<name>A0A437STA1_9LACO</name>
<reference evidence="1 2" key="1">
    <citation type="submission" date="2018-12" db="EMBL/GenBank/DDBJ databases">
        <authorList>
            <person name="Meng J."/>
        </authorList>
    </citation>
    <scope>NUCLEOTIDE SEQUENCE [LARGE SCALE GENOMIC DNA]</scope>
    <source>
        <strain evidence="1 2">HT111-2</strain>
    </source>
</reference>
<evidence type="ECO:0000313" key="2">
    <source>
        <dbReference type="Proteomes" id="UP000288291"/>
    </source>
</evidence>
<dbReference type="Proteomes" id="UP000288291">
    <property type="component" value="Unassembled WGS sequence"/>
</dbReference>
<protein>
    <submittedName>
        <fullName evidence="1">Uncharacterized protein</fullName>
    </submittedName>
</protein>
<gene>
    <name evidence="1" type="ORF">EJK17_09090</name>
</gene>
<evidence type="ECO:0000313" key="1">
    <source>
        <dbReference type="EMBL" id="RVU70176.1"/>
    </source>
</evidence>
<dbReference type="RefSeq" id="WP_103661451.1">
    <property type="nucleotide sequence ID" value="NZ_ML136896.1"/>
</dbReference>
<dbReference type="AlphaFoldDB" id="A0A437STA1"/>
<organism evidence="1 2">
    <name type="scientific">Lactobacillus xujianguonis</name>
    <dbReference type="NCBI Taxonomy" id="2495899"/>
    <lineage>
        <taxon>Bacteria</taxon>
        <taxon>Bacillati</taxon>
        <taxon>Bacillota</taxon>
        <taxon>Bacilli</taxon>
        <taxon>Lactobacillales</taxon>
        <taxon>Lactobacillaceae</taxon>
        <taxon>Lactobacillus</taxon>
    </lineage>
</organism>
<keyword evidence="2" id="KW-1185">Reference proteome</keyword>
<comment type="caution">
    <text evidence="1">The sequence shown here is derived from an EMBL/GenBank/DDBJ whole genome shotgun (WGS) entry which is preliminary data.</text>
</comment>
<proteinExistence type="predicted"/>
<dbReference type="EMBL" id="RXIA01000028">
    <property type="protein sequence ID" value="RVU70176.1"/>
    <property type="molecule type" value="Genomic_DNA"/>
</dbReference>
<accession>A0A437STA1</accession>
<sequence length="103" mass="11811">MKLMKPYDKDEATVFVDGASNDYCHLTDDMKRMVPFKITIELKPEAMKRIKPKVGSKFEMQLKGPYHYEGKVTKIEGNKITVEGKEPFIQVLNAALENVDTMK</sequence>